<keyword evidence="8" id="KW-1185">Reference proteome</keyword>
<sequence length="356" mass="38018">MSELVLAPGLEAAAENYLEHIGHADEFGAVDLALNLLDDGVPAETLLLGLIAPAQRRVGELWAADRWSVAREHGATAVSERVVAAIASRVRPEPVLGRVVVACTDGEYHALSTRLLTEVLRLRGWRVDFLGASVPGTHLITHLHQKGPDAVALSCTLPTRLPRAHATLTACQAVGIPVLAGGPGFGSDGRLARLLGADGWAPSADAAADHLQSGGLPSSPVAMDAMAHLADEEYTQLVRRRPAILTGAMDALAGAYPPMARYDDRQMESTAEDMAHIADFLAAALYVDDTAVFTDFVTWTCGVLRARGVPPGALVRGLRVFRDQLREFPRARHLLAEGIHSAHAAETDDADWENER</sequence>
<dbReference type="SUPFAM" id="SSF46458">
    <property type="entry name" value="Globin-like"/>
    <property type="match status" value="1"/>
</dbReference>
<evidence type="ECO:0000256" key="1">
    <source>
        <dbReference type="ARBA" id="ARBA00008182"/>
    </source>
</evidence>
<feature type="domain" description="B12-binding" evidence="6">
    <location>
        <begin position="96"/>
        <end position="222"/>
    </location>
</feature>
<keyword evidence="4" id="KW-0170">Cobalt</keyword>
<dbReference type="GO" id="GO:0005829">
    <property type="term" value="C:cytosol"/>
    <property type="evidence" value="ECO:0007669"/>
    <property type="project" value="TreeGrafter"/>
</dbReference>
<keyword evidence="2" id="KW-0479">Metal-binding</keyword>
<dbReference type="InterPro" id="IPR036594">
    <property type="entry name" value="Meth_synthase_dom"/>
</dbReference>
<dbReference type="GO" id="GO:0031419">
    <property type="term" value="F:cobalamin binding"/>
    <property type="evidence" value="ECO:0007669"/>
    <property type="project" value="InterPro"/>
</dbReference>
<evidence type="ECO:0000259" key="6">
    <source>
        <dbReference type="PROSITE" id="PS51332"/>
    </source>
</evidence>
<evidence type="ECO:0000256" key="3">
    <source>
        <dbReference type="ARBA" id="ARBA00022991"/>
    </source>
</evidence>
<dbReference type="GO" id="GO:0046872">
    <property type="term" value="F:metal ion binding"/>
    <property type="evidence" value="ECO:0007669"/>
    <property type="project" value="UniProtKB-KW"/>
</dbReference>
<dbReference type="Gene3D" id="1.10.1240.10">
    <property type="entry name" value="Methionine synthase domain"/>
    <property type="match status" value="1"/>
</dbReference>
<dbReference type="EMBL" id="BOOK01000033">
    <property type="protein sequence ID" value="GII02605.1"/>
    <property type="molecule type" value="Genomic_DNA"/>
</dbReference>
<gene>
    <name evidence="7" type="ORF">Pta02_46130</name>
</gene>
<dbReference type="CDD" id="cd02065">
    <property type="entry name" value="B12-binding_like"/>
    <property type="match status" value="1"/>
</dbReference>
<dbReference type="GO" id="GO:0046653">
    <property type="term" value="P:tetrahydrofolate metabolic process"/>
    <property type="evidence" value="ECO:0007669"/>
    <property type="project" value="TreeGrafter"/>
</dbReference>
<dbReference type="PANTHER" id="PTHR45833">
    <property type="entry name" value="METHIONINE SYNTHASE"/>
    <property type="match status" value="1"/>
</dbReference>
<dbReference type="GO" id="GO:0050667">
    <property type="term" value="P:homocysteine metabolic process"/>
    <property type="evidence" value="ECO:0007669"/>
    <property type="project" value="TreeGrafter"/>
</dbReference>
<protein>
    <submittedName>
        <fullName evidence="7">Cobalamin-binding protein</fullName>
    </submittedName>
</protein>
<accession>A0A8J3WV32</accession>
<dbReference type="InterPro" id="IPR036724">
    <property type="entry name" value="Cobalamin-bd_sf"/>
</dbReference>
<dbReference type="PANTHER" id="PTHR45833:SF1">
    <property type="entry name" value="METHIONINE SYNTHASE"/>
    <property type="match status" value="1"/>
</dbReference>
<keyword evidence="3" id="KW-0157">Chromophore</keyword>
<evidence type="ECO:0000256" key="5">
    <source>
        <dbReference type="ARBA" id="ARBA00023307"/>
    </source>
</evidence>
<dbReference type="Pfam" id="PF02310">
    <property type="entry name" value="B12-binding"/>
    <property type="match status" value="1"/>
</dbReference>
<evidence type="ECO:0000313" key="7">
    <source>
        <dbReference type="EMBL" id="GII02605.1"/>
    </source>
</evidence>
<dbReference type="AlphaFoldDB" id="A0A8J3WV32"/>
<dbReference type="InterPro" id="IPR009050">
    <property type="entry name" value="Globin-like_sf"/>
</dbReference>
<evidence type="ECO:0000313" key="8">
    <source>
        <dbReference type="Proteomes" id="UP000634476"/>
    </source>
</evidence>
<dbReference type="Pfam" id="PF02607">
    <property type="entry name" value="B12-binding_2"/>
    <property type="match status" value="1"/>
</dbReference>
<dbReference type="RefSeq" id="WP_203876936.1">
    <property type="nucleotide sequence ID" value="NZ_BOOK01000033.1"/>
</dbReference>
<dbReference type="PROSITE" id="PS51332">
    <property type="entry name" value="B12_BINDING"/>
    <property type="match status" value="1"/>
</dbReference>
<dbReference type="InterPro" id="IPR003759">
    <property type="entry name" value="Cbl-bd_cap"/>
</dbReference>
<dbReference type="SUPFAM" id="SSF52242">
    <property type="entry name" value="Cobalamin (vitamin B12)-binding domain"/>
    <property type="match status" value="1"/>
</dbReference>
<dbReference type="InterPro" id="IPR006158">
    <property type="entry name" value="Cobalamin-bd"/>
</dbReference>
<dbReference type="InterPro" id="IPR050554">
    <property type="entry name" value="Met_Synthase/Corrinoid"/>
</dbReference>
<comment type="caution">
    <text evidence="7">The sequence shown here is derived from an EMBL/GenBank/DDBJ whole genome shotgun (WGS) entry which is preliminary data.</text>
</comment>
<name>A0A8J3WV32_9ACTN</name>
<dbReference type="Gene3D" id="1.10.490.20">
    <property type="entry name" value="Phycocyanins"/>
    <property type="match status" value="1"/>
</dbReference>
<organism evidence="7 8">
    <name type="scientific">Planobispora takensis</name>
    <dbReference type="NCBI Taxonomy" id="1367882"/>
    <lineage>
        <taxon>Bacteria</taxon>
        <taxon>Bacillati</taxon>
        <taxon>Actinomycetota</taxon>
        <taxon>Actinomycetes</taxon>
        <taxon>Streptosporangiales</taxon>
        <taxon>Streptosporangiaceae</taxon>
        <taxon>Planobispora</taxon>
    </lineage>
</organism>
<keyword evidence="5" id="KW-0089">Bile pigment</keyword>
<reference evidence="7" key="1">
    <citation type="submission" date="2021-01" db="EMBL/GenBank/DDBJ databases">
        <title>Whole genome shotgun sequence of Planobispora takensis NBRC 109077.</title>
        <authorList>
            <person name="Komaki H."/>
            <person name="Tamura T."/>
        </authorList>
    </citation>
    <scope>NUCLEOTIDE SEQUENCE</scope>
    <source>
        <strain evidence="7">NBRC 109077</strain>
    </source>
</reference>
<dbReference type="InterPro" id="IPR038719">
    <property type="entry name" value="Phycobilisome_asu/bsu_sf"/>
</dbReference>
<evidence type="ECO:0000256" key="4">
    <source>
        <dbReference type="ARBA" id="ARBA00023285"/>
    </source>
</evidence>
<comment type="similarity">
    <text evidence="1">Belongs to the phycobiliprotein family.</text>
</comment>
<dbReference type="Proteomes" id="UP000634476">
    <property type="component" value="Unassembled WGS sequence"/>
</dbReference>
<proteinExistence type="inferred from homology"/>
<dbReference type="GO" id="GO:0008705">
    <property type="term" value="F:methionine synthase activity"/>
    <property type="evidence" value="ECO:0007669"/>
    <property type="project" value="TreeGrafter"/>
</dbReference>
<evidence type="ECO:0000256" key="2">
    <source>
        <dbReference type="ARBA" id="ARBA00022723"/>
    </source>
</evidence>
<dbReference type="Gene3D" id="3.40.50.280">
    <property type="entry name" value="Cobalamin-binding domain"/>
    <property type="match status" value="1"/>
</dbReference>